<dbReference type="InterPro" id="IPR009078">
    <property type="entry name" value="Ferritin-like_SF"/>
</dbReference>
<gene>
    <name evidence="1" type="ORF">EJP67_12760</name>
</gene>
<dbReference type="OrthoDB" id="581372at2"/>
<organism evidence="1 2">
    <name type="scientific">Variovorax guangxiensis</name>
    <dbReference type="NCBI Taxonomy" id="1775474"/>
    <lineage>
        <taxon>Bacteria</taxon>
        <taxon>Pseudomonadati</taxon>
        <taxon>Pseudomonadota</taxon>
        <taxon>Betaproteobacteria</taxon>
        <taxon>Burkholderiales</taxon>
        <taxon>Comamonadaceae</taxon>
        <taxon>Variovorax</taxon>
    </lineage>
</organism>
<dbReference type="Proteomes" id="UP000281118">
    <property type="component" value="Unassembled WGS sequence"/>
</dbReference>
<evidence type="ECO:0000313" key="1">
    <source>
        <dbReference type="EMBL" id="RUR67927.1"/>
    </source>
</evidence>
<dbReference type="Gene3D" id="1.10.620.20">
    <property type="entry name" value="Ribonucleotide Reductase, subunit A"/>
    <property type="match status" value="1"/>
</dbReference>
<dbReference type="CDD" id="cd00657">
    <property type="entry name" value="Ferritin_like"/>
    <property type="match status" value="1"/>
</dbReference>
<reference evidence="1 2" key="1">
    <citation type="submission" date="2018-12" db="EMBL/GenBank/DDBJ databases">
        <title>The genome sequences of Variovorax guangxiensis DSM 27352.</title>
        <authorList>
            <person name="Gao J."/>
            <person name="Sun J."/>
        </authorList>
    </citation>
    <scope>NUCLEOTIDE SEQUENCE [LARGE SCALE GENOMIC DNA]</scope>
    <source>
        <strain evidence="1 2">DSM 27352</strain>
    </source>
</reference>
<dbReference type="InterPro" id="IPR012348">
    <property type="entry name" value="RNR-like"/>
</dbReference>
<dbReference type="EMBL" id="RXFT01000004">
    <property type="protein sequence ID" value="RUR67927.1"/>
    <property type="molecule type" value="Genomic_DNA"/>
</dbReference>
<name>A0A3S0XRU7_9BURK</name>
<dbReference type="GO" id="GO:0016491">
    <property type="term" value="F:oxidoreductase activity"/>
    <property type="evidence" value="ECO:0007669"/>
    <property type="project" value="InterPro"/>
</dbReference>
<dbReference type="RefSeq" id="WP_126022071.1">
    <property type="nucleotide sequence ID" value="NZ_RXFT01000004.1"/>
</dbReference>
<evidence type="ECO:0000313" key="2">
    <source>
        <dbReference type="Proteomes" id="UP000281118"/>
    </source>
</evidence>
<accession>A0A3S0XRU7</accession>
<protein>
    <submittedName>
        <fullName evidence="1">Ferritin-like domain-containing protein</fullName>
    </submittedName>
</protein>
<sequence>MASQDAERHWTIEDLDFSRIALDKVRPDENLFYLVTSASFIESGSDLYTHNLVDFFKGDQEVTDWLSQHWELEELQHGKALRAYVRHVWPEFDWDTAYGNFLEEYATYCKVELLAPTRGLEMTARCVVETGTATYYRAMARCTDEPVLQDLATRIATDEVNHYKHFYRYYRRYREQEKLGRLRVMGTIGRRTLELKSEDADCAIRHVVRTRSPERADDMAYVQRLSADMNSTIRTHLSPGTTLKMLMRPLELPAKVQTVIQYPIRQFMEHVFLR</sequence>
<proteinExistence type="predicted"/>
<dbReference type="AlphaFoldDB" id="A0A3S0XRU7"/>
<comment type="caution">
    <text evidence="1">The sequence shown here is derived from an EMBL/GenBank/DDBJ whole genome shotgun (WGS) entry which is preliminary data.</text>
</comment>
<dbReference type="SUPFAM" id="SSF47240">
    <property type="entry name" value="Ferritin-like"/>
    <property type="match status" value="1"/>
</dbReference>